<keyword evidence="7 10" id="KW-0413">Isomerase</keyword>
<dbReference type="FunFam" id="1.20.120.1150:FF:000002">
    <property type="entry name" value="Serine/threonine-protein phosphatase 2A activator"/>
    <property type="match status" value="1"/>
</dbReference>
<accession>N6U2V1</accession>
<dbReference type="InterPro" id="IPR037218">
    <property type="entry name" value="PTPA_sf"/>
</dbReference>
<feature type="non-terminal residue" evidence="12">
    <location>
        <position position="1"/>
    </location>
</feature>
<dbReference type="CDD" id="cd04087">
    <property type="entry name" value="PTPA"/>
    <property type="match status" value="1"/>
</dbReference>
<dbReference type="CDD" id="cd15863">
    <property type="entry name" value="SNARE_GS27"/>
    <property type="match status" value="1"/>
</dbReference>
<comment type="subcellular location">
    <subcellularLocation>
        <location evidence="2 10">Cytoplasm</location>
    </subcellularLocation>
</comment>
<dbReference type="InterPro" id="IPR004327">
    <property type="entry name" value="Phstyr_phstse_ac"/>
</dbReference>
<feature type="region of interest" description="Disordered" evidence="11">
    <location>
        <begin position="472"/>
        <end position="502"/>
    </location>
</feature>
<dbReference type="EC" id="5.2.1.8" evidence="4 10"/>
<evidence type="ECO:0000256" key="3">
    <source>
        <dbReference type="ARBA" id="ARBA00011019"/>
    </source>
</evidence>
<dbReference type="AlphaFoldDB" id="N6U2V1"/>
<dbReference type="GO" id="GO:0007052">
    <property type="term" value="P:mitotic spindle organization"/>
    <property type="evidence" value="ECO:0007669"/>
    <property type="project" value="TreeGrafter"/>
</dbReference>
<evidence type="ECO:0000256" key="5">
    <source>
        <dbReference type="ARBA" id="ARBA00022490"/>
    </source>
</evidence>
<evidence type="ECO:0000313" key="12">
    <source>
        <dbReference type="EMBL" id="ENN72897.1"/>
    </source>
</evidence>
<gene>
    <name evidence="12" type="ORF">YQE_10467</name>
</gene>
<evidence type="ECO:0000256" key="6">
    <source>
        <dbReference type="ARBA" id="ARBA00023110"/>
    </source>
</evidence>
<dbReference type="EMBL" id="KB741207">
    <property type="protein sequence ID" value="ENN72897.1"/>
    <property type="molecule type" value="Genomic_DNA"/>
</dbReference>
<dbReference type="OrthoDB" id="16120at2759"/>
<evidence type="ECO:0000256" key="7">
    <source>
        <dbReference type="ARBA" id="ARBA00023235"/>
    </source>
</evidence>
<keyword evidence="6 10" id="KW-0697">Rotamase</keyword>
<dbReference type="Pfam" id="PF03095">
    <property type="entry name" value="PTPA"/>
    <property type="match status" value="1"/>
</dbReference>
<dbReference type="GO" id="GO:0000159">
    <property type="term" value="C:protein phosphatase type 2A complex"/>
    <property type="evidence" value="ECO:0007669"/>
    <property type="project" value="TreeGrafter"/>
</dbReference>
<reference evidence="12" key="1">
    <citation type="journal article" date="2013" name="Genome Biol.">
        <title>Draft genome of the mountain pine beetle, Dendroctonus ponderosae Hopkins, a major forest pest.</title>
        <authorList>
            <person name="Keeling C.I."/>
            <person name="Yuen M.M."/>
            <person name="Liao N.Y."/>
            <person name="Docking T.R."/>
            <person name="Chan S.K."/>
            <person name="Taylor G.A."/>
            <person name="Palmquist D.L."/>
            <person name="Jackman S.D."/>
            <person name="Nguyen A."/>
            <person name="Li M."/>
            <person name="Henderson H."/>
            <person name="Janes J.K."/>
            <person name="Zhao Y."/>
            <person name="Pandoh P."/>
            <person name="Moore R."/>
            <person name="Sperling F.A."/>
            <person name="Huber D.P."/>
            <person name="Birol I."/>
            <person name="Jones S.J."/>
            <person name="Bohlmann J."/>
        </authorList>
    </citation>
    <scope>NUCLEOTIDE SEQUENCE</scope>
</reference>
<feature type="compositionally biased region" description="Polar residues" evidence="11">
    <location>
        <begin position="486"/>
        <end position="502"/>
    </location>
</feature>
<dbReference type="SUPFAM" id="SSF58038">
    <property type="entry name" value="SNARE fusion complex"/>
    <property type="match status" value="1"/>
</dbReference>
<comment type="function">
    <text evidence="10">PPIases accelerate the folding of proteins. It catalyzes the cis-trans isomerization of proline imidic peptide bonds in oligopeptides.</text>
</comment>
<evidence type="ECO:0000256" key="11">
    <source>
        <dbReference type="SAM" id="MobiDB-lite"/>
    </source>
</evidence>
<dbReference type="GO" id="GO:0005634">
    <property type="term" value="C:nucleus"/>
    <property type="evidence" value="ECO:0007669"/>
    <property type="project" value="TreeGrafter"/>
</dbReference>
<dbReference type="Gene3D" id="1.20.5.110">
    <property type="match status" value="1"/>
</dbReference>
<evidence type="ECO:0000256" key="9">
    <source>
        <dbReference type="ARBA" id="ARBA00044820"/>
    </source>
</evidence>
<keyword evidence="5 10" id="KW-0963">Cytoplasm</keyword>
<dbReference type="Pfam" id="PF12352">
    <property type="entry name" value="V-SNARE_C"/>
    <property type="match status" value="1"/>
</dbReference>
<dbReference type="Gene3D" id="1.20.120.1150">
    <property type="match status" value="1"/>
</dbReference>
<evidence type="ECO:0000256" key="2">
    <source>
        <dbReference type="ARBA" id="ARBA00004496"/>
    </source>
</evidence>
<name>N6U2V1_DENPD</name>
<dbReference type="GO" id="GO:0008160">
    <property type="term" value="F:protein tyrosine phosphatase activator activity"/>
    <property type="evidence" value="ECO:0007669"/>
    <property type="project" value="TreeGrafter"/>
</dbReference>
<dbReference type="GO" id="GO:0003755">
    <property type="term" value="F:peptidyl-prolyl cis-trans isomerase activity"/>
    <property type="evidence" value="ECO:0007669"/>
    <property type="project" value="UniProtKB-KW"/>
</dbReference>
<evidence type="ECO:0000256" key="8">
    <source>
        <dbReference type="ARBA" id="ARBA00044786"/>
    </source>
</evidence>
<dbReference type="PANTHER" id="PTHR10012:SF0">
    <property type="entry name" value="SERINE_THREONINE-PROTEIN PHOSPHATASE 2A ACTIVATOR"/>
    <property type="match status" value="1"/>
</dbReference>
<comment type="catalytic activity">
    <reaction evidence="1 10">
        <text>[protein]-peptidylproline (omega=180) = [protein]-peptidylproline (omega=0)</text>
        <dbReference type="Rhea" id="RHEA:16237"/>
        <dbReference type="Rhea" id="RHEA-COMP:10747"/>
        <dbReference type="Rhea" id="RHEA-COMP:10748"/>
        <dbReference type="ChEBI" id="CHEBI:83833"/>
        <dbReference type="ChEBI" id="CHEBI:83834"/>
        <dbReference type="EC" id="5.2.1.8"/>
    </reaction>
</comment>
<evidence type="ECO:0000256" key="10">
    <source>
        <dbReference type="RuleBase" id="RU361210"/>
    </source>
</evidence>
<dbReference type="GO" id="GO:0005737">
    <property type="term" value="C:cytoplasm"/>
    <property type="evidence" value="ECO:0007669"/>
    <property type="project" value="UniProtKB-SubCell"/>
</dbReference>
<comment type="similarity">
    <text evidence="3 10">Belongs to the PTPA-type PPIase family.</text>
</comment>
<organism evidence="12">
    <name type="scientific">Dendroctonus ponderosae</name>
    <name type="common">Mountain pine beetle</name>
    <dbReference type="NCBI Taxonomy" id="77166"/>
    <lineage>
        <taxon>Eukaryota</taxon>
        <taxon>Metazoa</taxon>
        <taxon>Ecdysozoa</taxon>
        <taxon>Arthropoda</taxon>
        <taxon>Hexapoda</taxon>
        <taxon>Insecta</taxon>
        <taxon>Pterygota</taxon>
        <taxon>Neoptera</taxon>
        <taxon>Endopterygota</taxon>
        <taxon>Coleoptera</taxon>
        <taxon>Polyphaga</taxon>
        <taxon>Cucujiformia</taxon>
        <taxon>Curculionidae</taxon>
        <taxon>Scolytinae</taxon>
        <taxon>Dendroctonus</taxon>
    </lineage>
</organism>
<evidence type="ECO:0000256" key="1">
    <source>
        <dbReference type="ARBA" id="ARBA00000971"/>
    </source>
</evidence>
<evidence type="ECO:0000256" key="4">
    <source>
        <dbReference type="ARBA" id="ARBA00013194"/>
    </source>
</evidence>
<sequence length="502" mass="56696">MDTLYNQTNKLIQQTQQRFKALEGNNPDALNIEDEISASIKQIQSNCEKLDLQVYKLPIHQRQNGKMRSDQLKYDNSHLQAALEAMKHRRLRRQIAAQEREQLLSRRFAPNPDATAIDMNFSMNHQGSLQDANRGVDEMLYTGASTLESLRAQRSVLKGAQRRIMDMANTLGLSNHTMRLIEKRASEDKEYLGFIYALNDAIRGKSNSKASEGASQNVNKICGVLNTLSLWVDQIPPVSQPQRFGNVAFKTWYGRLKEEAIQLLQDILPADIYRAIPEIMVYLEEGFGNATRIDYGTGHEISFVMFLCSLFKIGFLTEPDFAATACKVFVQYLNLVRKLQQTYRMEPAGSHGVWSLDDYQFVPFIWAHPQIEPPMFVKPDVVNAVADEYMFLSCIKYINQVKTGPFAEHSNQLWSISGVSTWSKVNSGLIKMYKTEVLSAFPLVQHVVFGSLFTLQPAAHGASIRRPRLGEFSNSQSSCFKPPPTKSSSDTKNASENTLSST</sequence>
<dbReference type="InterPro" id="IPR043170">
    <property type="entry name" value="PTPA_C_lid"/>
</dbReference>
<protein>
    <recommendedName>
        <fullName evidence="8 10">Serine/threonine-protein phosphatase 2A activator</fullName>
        <ecNumber evidence="4 10">5.2.1.8</ecNumber>
    </recommendedName>
    <alternativeName>
        <fullName evidence="9 10">Phosphotyrosyl phosphatase activator</fullName>
    </alternativeName>
</protein>
<dbReference type="SUPFAM" id="SSF140984">
    <property type="entry name" value="PTPA-like"/>
    <property type="match status" value="1"/>
</dbReference>
<dbReference type="PANTHER" id="PTHR10012">
    <property type="entry name" value="SERINE/THREONINE-PROTEIN PHOSPHATASE 2A REGULATORY SUBUNIT B"/>
    <property type="match status" value="1"/>
</dbReference>
<dbReference type="HOGENOM" id="CLU_543224_0_0_1"/>
<proteinExistence type="inferred from homology"/>